<evidence type="ECO:0000256" key="1">
    <source>
        <dbReference type="ARBA" id="ARBA00023027"/>
    </source>
</evidence>
<feature type="domain" description="D-isomer specific 2-hydroxyacid dehydrogenase NAD-binding" evidence="2">
    <location>
        <begin position="138"/>
        <end position="240"/>
    </location>
</feature>
<dbReference type="InterPro" id="IPR006140">
    <property type="entry name" value="D-isomer_DH_NAD-bd"/>
</dbReference>
<dbReference type="SUPFAM" id="SSF51971">
    <property type="entry name" value="Nucleotide-binding domain"/>
    <property type="match status" value="1"/>
</dbReference>
<dbReference type="SUPFAM" id="SSF51735">
    <property type="entry name" value="NAD(P)-binding Rossmann-fold domains"/>
    <property type="match status" value="1"/>
</dbReference>
<evidence type="ECO:0000259" key="2">
    <source>
        <dbReference type="Pfam" id="PF02826"/>
    </source>
</evidence>
<name>A0ABW8DXM5_9PSED</name>
<proteinExistence type="predicted"/>
<protein>
    <submittedName>
        <fullName evidence="3">NAD(P)-dependent oxidoreductase</fullName>
    </submittedName>
</protein>
<dbReference type="RefSeq" id="WP_401380877.1">
    <property type="nucleotide sequence ID" value="NZ_JBIUWZ010000010.1"/>
</dbReference>
<dbReference type="Pfam" id="PF02826">
    <property type="entry name" value="2-Hacid_dh_C"/>
    <property type="match status" value="1"/>
</dbReference>
<accession>A0ABW8DXM5</accession>
<organism evidence="3 4">
    <name type="scientific">Pseudomonas sivasensis</name>
    <dbReference type="NCBI Taxonomy" id="1880678"/>
    <lineage>
        <taxon>Bacteria</taxon>
        <taxon>Pseudomonadati</taxon>
        <taxon>Pseudomonadota</taxon>
        <taxon>Gammaproteobacteria</taxon>
        <taxon>Pseudomonadales</taxon>
        <taxon>Pseudomonadaceae</taxon>
        <taxon>Pseudomonas</taxon>
    </lineage>
</organism>
<dbReference type="SUPFAM" id="SSF52283">
    <property type="entry name" value="Formate/glycerate dehydrogenase catalytic domain-like"/>
    <property type="match status" value="1"/>
</dbReference>
<keyword evidence="4" id="KW-1185">Reference proteome</keyword>
<dbReference type="InterPro" id="IPR036291">
    <property type="entry name" value="NAD(P)-bd_dom_sf"/>
</dbReference>
<keyword evidence="1" id="KW-0520">NAD</keyword>
<sequence length="690" mass="75100">MLLSHVPPGAASLIATTENILHIAPTSSRWKADAPSNVVFFPPNSTKQALLLQIGLVRPSTIIIGDQVIDGEVIDLWRLSHPFGDLCLIRRGTSLDKVRLDLCESNGIRVVNTPGVNAPHVAAYIAHWLTLADGSTPQDICVLGYGNVGKELVNLLLDRDPHVRIKVLSPRSQACPDSRVSFVSDWSEALQGARSIAICLSLNDDSAHRIDRALIQCMHRQARLICVAKPDVFSDDALQSLSLAEDVQLVLDYGPATLEAFRMRTQALGCSVATWRRPATLTAQAATTEACHCDLDYAVAVQLSLMALRGLVRRKLARSLTIPTLHAHADAPRVSIIGRGINGLLQAVMFRLANYQVTVYGGNRNSDGASHKRMNMRHLSAAETTAKPPHNDYLLPGNQYLAIECNRAGIELFEKFLADNPSLEQFARARVVRAYTETTSEVDAAIREQREIESRPWPSGKPGGELREINPQQLHALCGIHGVGRAIEVSGYDVEFVHLMDEIEVLLQCSGVQFQAQHLSRVQIAELSKEHFVVSAMGVEEPEVIAIIVWFFKLPAVGNEGAEMRGLKLQYDLPIGVMNCRLDGHCILVSGGQVPPDSAPEHKEQILAACLAAVSLHFPMSYCSAIESGDLHIVECARPGTSDGLSIVYWAAHHQIAAGGTYAGGTTQGLVWASLVQEIIQANQNLSVGR</sequence>
<evidence type="ECO:0000313" key="4">
    <source>
        <dbReference type="Proteomes" id="UP001617213"/>
    </source>
</evidence>
<evidence type="ECO:0000313" key="3">
    <source>
        <dbReference type="EMBL" id="MFJ2678349.1"/>
    </source>
</evidence>
<dbReference type="Gene3D" id="3.40.50.720">
    <property type="entry name" value="NAD(P)-binding Rossmann-like Domain"/>
    <property type="match status" value="2"/>
</dbReference>
<reference evidence="3 4" key="1">
    <citation type="submission" date="2024-10" db="EMBL/GenBank/DDBJ databases">
        <title>The Natural Products Discovery Center: Release of the First 8490 Sequenced Strains for Exploring Actinobacteria Biosynthetic Diversity.</title>
        <authorList>
            <person name="Kalkreuter E."/>
            <person name="Kautsar S.A."/>
            <person name="Yang D."/>
            <person name="Bader C.D."/>
            <person name="Teijaro C.N."/>
            <person name="Fluegel L."/>
            <person name="Davis C.M."/>
            <person name="Simpson J.R."/>
            <person name="Lauterbach L."/>
            <person name="Steele A.D."/>
            <person name="Gui C."/>
            <person name="Meng S."/>
            <person name="Li G."/>
            <person name="Viehrig K."/>
            <person name="Ye F."/>
            <person name="Su P."/>
            <person name="Kiefer A.F."/>
            <person name="Nichols A."/>
            <person name="Cepeda A.J."/>
            <person name="Yan W."/>
            <person name="Fan B."/>
            <person name="Jiang Y."/>
            <person name="Adhikari A."/>
            <person name="Zheng C.-J."/>
            <person name="Schuster L."/>
            <person name="Cowan T.M."/>
            <person name="Smanski M.J."/>
            <person name="Chevrette M.G."/>
            <person name="De Carvalho L.P.S."/>
            <person name="Shen B."/>
        </authorList>
    </citation>
    <scope>NUCLEOTIDE SEQUENCE [LARGE SCALE GENOMIC DNA]</scope>
    <source>
        <strain evidence="3 4">NPDC087581</strain>
    </source>
</reference>
<gene>
    <name evidence="3" type="ORF">ACIOWJ_09655</name>
</gene>
<dbReference type="Proteomes" id="UP001617213">
    <property type="component" value="Unassembled WGS sequence"/>
</dbReference>
<dbReference type="EMBL" id="JBIUWZ010000010">
    <property type="protein sequence ID" value="MFJ2678349.1"/>
    <property type="molecule type" value="Genomic_DNA"/>
</dbReference>
<comment type="caution">
    <text evidence="3">The sequence shown here is derived from an EMBL/GenBank/DDBJ whole genome shotgun (WGS) entry which is preliminary data.</text>
</comment>